<comment type="pathway">
    <text evidence="2 11">Glycolipid biosynthesis; glycosylphosphatidylinositol-anchor biosynthesis.</text>
</comment>
<evidence type="ECO:0000256" key="4">
    <source>
        <dbReference type="ARBA" id="ARBA00020410"/>
    </source>
</evidence>
<dbReference type="Proteomes" id="UP000799753">
    <property type="component" value="Unassembled WGS sequence"/>
</dbReference>
<evidence type="ECO:0000256" key="7">
    <source>
        <dbReference type="ARBA" id="ARBA00022824"/>
    </source>
</evidence>
<name>A0A6A6RXV4_9PLEO</name>
<evidence type="ECO:0000313" key="14">
    <source>
        <dbReference type="Proteomes" id="UP000799753"/>
    </source>
</evidence>
<dbReference type="GO" id="GO:0000030">
    <property type="term" value="F:mannosyltransferase activity"/>
    <property type="evidence" value="ECO:0007669"/>
    <property type="project" value="TreeGrafter"/>
</dbReference>
<accession>A0A6A6RXV4</accession>
<evidence type="ECO:0000256" key="6">
    <source>
        <dbReference type="ARBA" id="ARBA00022692"/>
    </source>
</evidence>
<evidence type="ECO:0000256" key="11">
    <source>
        <dbReference type="RuleBase" id="RU366056"/>
    </source>
</evidence>
<proteinExistence type="inferred from homology"/>
<keyword evidence="9 11" id="KW-0472">Membrane</keyword>
<evidence type="ECO:0000256" key="8">
    <source>
        <dbReference type="ARBA" id="ARBA00022989"/>
    </source>
</evidence>
<evidence type="ECO:0000256" key="2">
    <source>
        <dbReference type="ARBA" id="ARBA00004687"/>
    </source>
</evidence>
<comment type="function">
    <text evidence="11">Required for proper folding and/or the stability of a subset of proteins in the endoplasmic reticulum. Component of glycosylphosphatidylinositol-mannosyltransferase 1 which transfers the first of the 4 mannoses in the GPI-anchor precursors during GPI-anchor biosynthesis. Probably acts by stabilizing the mannosyltransferase GPI14.</text>
</comment>
<keyword evidence="5 11" id="KW-0337">GPI-anchor biosynthesis</keyword>
<dbReference type="EMBL" id="MU006788">
    <property type="protein sequence ID" value="KAF2639048.1"/>
    <property type="molecule type" value="Genomic_DNA"/>
</dbReference>
<evidence type="ECO:0000256" key="12">
    <source>
        <dbReference type="SAM" id="MobiDB-lite"/>
    </source>
</evidence>
<keyword evidence="8 11" id="KW-1133">Transmembrane helix</keyword>
<evidence type="ECO:0000256" key="10">
    <source>
        <dbReference type="ARBA" id="ARBA00023180"/>
    </source>
</evidence>
<dbReference type="OrthoDB" id="5546453at2759"/>
<dbReference type="InterPro" id="IPR013233">
    <property type="entry name" value="PIG-X/PBN1"/>
</dbReference>
<keyword evidence="10" id="KW-0325">Glycoprotein</keyword>
<evidence type="ECO:0000256" key="1">
    <source>
        <dbReference type="ARBA" id="ARBA00004643"/>
    </source>
</evidence>
<keyword evidence="7 11" id="KW-0256">Endoplasmic reticulum</keyword>
<feature type="region of interest" description="Disordered" evidence="12">
    <location>
        <begin position="250"/>
        <end position="271"/>
    </location>
</feature>
<protein>
    <recommendedName>
        <fullName evidence="4 11">Protein PBN1</fullName>
    </recommendedName>
</protein>
<keyword evidence="6 11" id="KW-0812">Transmembrane</keyword>
<dbReference type="PANTHER" id="PTHR28533">
    <property type="entry name" value="PROTEIN PBN1"/>
    <property type="match status" value="1"/>
</dbReference>
<dbReference type="Pfam" id="PF08320">
    <property type="entry name" value="PIG-X"/>
    <property type="match status" value="1"/>
</dbReference>
<evidence type="ECO:0000313" key="13">
    <source>
        <dbReference type="EMBL" id="KAF2639048.1"/>
    </source>
</evidence>
<feature type="transmembrane region" description="Helical" evidence="11">
    <location>
        <begin position="477"/>
        <end position="498"/>
    </location>
</feature>
<evidence type="ECO:0000256" key="5">
    <source>
        <dbReference type="ARBA" id="ARBA00022502"/>
    </source>
</evidence>
<dbReference type="SMART" id="SM00780">
    <property type="entry name" value="PIG-X"/>
    <property type="match status" value="1"/>
</dbReference>
<dbReference type="InterPro" id="IPR042322">
    <property type="entry name" value="Pbn1"/>
</dbReference>
<dbReference type="PANTHER" id="PTHR28533:SF1">
    <property type="entry name" value="PROTEIN PBN1"/>
    <property type="match status" value="1"/>
</dbReference>
<gene>
    <name evidence="13" type="ORF">P280DRAFT_455398</name>
</gene>
<evidence type="ECO:0000256" key="3">
    <source>
        <dbReference type="ARBA" id="ARBA00010345"/>
    </source>
</evidence>
<dbReference type="AlphaFoldDB" id="A0A6A6RXV4"/>
<dbReference type="UniPathway" id="UPA00196"/>
<dbReference type="GO" id="GO:1990529">
    <property type="term" value="C:glycosylphosphatidylinositol-mannosyltransferase I complex"/>
    <property type="evidence" value="ECO:0007669"/>
    <property type="project" value="TreeGrafter"/>
</dbReference>
<keyword evidence="14" id="KW-1185">Reference proteome</keyword>
<sequence length="517" mass="57129">MKQRITYIVSDPDTFRPELLDVKHASITLKKVQAAKERKVTIGLGELPEQLAKAFEQWHELHIRWASSKPYPSIPPFISRVTPGLHVFFTPHKAKPTNGQLCDLLHSTFGKELKCSSTSEAATKLPILSERFSMSASSQYYSYVPTLANLVNYVQEKVCGEKKRCKEEVGELLEADYLDVDYDAISHAVVLNAFWSTALDGDSWAETISVPGKGQSVEVGVLMHETRPDPEDIGFGGFLTVLGQDKAPKPTRFQTPTRHYPLSSTSTATSDAETSSLTYSTSFAPPTGLHPTLTLTFPTSPIPPNPTCKLHTHLTLPSYLILDKYQFTDSLFLASHNLKSLHSISGATDLEAPDWVVEQWGSAVLFELAVAEFVEGEDEGENEGKEWNATVPLHLRYLPAAESSHTSVPVPWPVVFWACRAEEGTKMSVNPFDRLHLGYEGLFGPKTRFMHVEPQGGQGKLVEWIDVPVLDLRKAKWVEVGTIGAVIVAFLGLVWVLFGGKSAAKKVESKGEGKKKQ</sequence>
<dbReference type="GO" id="GO:0005789">
    <property type="term" value="C:endoplasmic reticulum membrane"/>
    <property type="evidence" value="ECO:0007669"/>
    <property type="project" value="UniProtKB-SubCell"/>
</dbReference>
<dbReference type="GO" id="GO:0006506">
    <property type="term" value="P:GPI anchor biosynthetic process"/>
    <property type="evidence" value="ECO:0007669"/>
    <property type="project" value="UniProtKB-UniPathway"/>
</dbReference>
<feature type="compositionally biased region" description="Low complexity" evidence="12">
    <location>
        <begin position="262"/>
        <end position="271"/>
    </location>
</feature>
<organism evidence="13 14">
    <name type="scientific">Massarina eburnea CBS 473.64</name>
    <dbReference type="NCBI Taxonomy" id="1395130"/>
    <lineage>
        <taxon>Eukaryota</taxon>
        <taxon>Fungi</taxon>
        <taxon>Dikarya</taxon>
        <taxon>Ascomycota</taxon>
        <taxon>Pezizomycotina</taxon>
        <taxon>Dothideomycetes</taxon>
        <taxon>Pleosporomycetidae</taxon>
        <taxon>Pleosporales</taxon>
        <taxon>Massarineae</taxon>
        <taxon>Massarinaceae</taxon>
        <taxon>Massarina</taxon>
    </lineage>
</organism>
<evidence type="ECO:0000256" key="9">
    <source>
        <dbReference type="ARBA" id="ARBA00023136"/>
    </source>
</evidence>
<comment type="similarity">
    <text evidence="3 11">Belongs to the PIGX family.</text>
</comment>
<comment type="subcellular location">
    <subcellularLocation>
        <location evidence="11">Endoplasmic reticulum membrane</location>
        <topology evidence="11">Single-pass membrane protein</topology>
    </subcellularLocation>
    <subcellularLocation>
        <location evidence="1">Endoplasmic reticulum membrane</location>
        <topology evidence="1">Single-pass type III membrane protein</topology>
    </subcellularLocation>
</comment>
<reference evidence="13" key="1">
    <citation type="journal article" date="2020" name="Stud. Mycol.">
        <title>101 Dothideomycetes genomes: a test case for predicting lifestyles and emergence of pathogens.</title>
        <authorList>
            <person name="Haridas S."/>
            <person name="Albert R."/>
            <person name="Binder M."/>
            <person name="Bloem J."/>
            <person name="Labutti K."/>
            <person name="Salamov A."/>
            <person name="Andreopoulos B."/>
            <person name="Baker S."/>
            <person name="Barry K."/>
            <person name="Bills G."/>
            <person name="Bluhm B."/>
            <person name="Cannon C."/>
            <person name="Castanera R."/>
            <person name="Culley D."/>
            <person name="Daum C."/>
            <person name="Ezra D."/>
            <person name="Gonzalez J."/>
            <person name="Henrissat B."/>
            <person name="Kuo A."/>
            <person name="Liang C."/>
            <person name="Lipzen A."/>
            <person name="Lutzoni F."/>
            <person name="Magnuson J."/>
            <person name="Mondo S."/>
            <person name="Nolan M."/>
            <person name="Ohm R."/>
            <person name="Pangilinan J."/>
            <person name="Park H.-J."/>
            <person name="Ramirez L."/>
            <person name="Alfaro M."/>
            <person name="Sun H."/>
            <person name="Tritt A."/>
            <person name="Yoshinaga Y."/>
            <person name="Zwiers L.-H."/>
            <person name="Turgeon B."/>
            <person name="Goodwin S."/>
            <person name="Spatafora J."/>
            <person name="Crous P."/>
            <person name="Grigoriev I."/>
        </authorList>
    </citation>
    <scope>NUCLEOTIDE SEQUENCE</scope>
    <source>
        <strain evidence="13">CBS 473.64</strain>
    </source>
</reference>